<dbReference type="STRING" id="399736.SAMN04489720_1628"/>
<dbReference type="RefSeq" id="WP_092504045.1">
    <property type="nucleotide sequence ID" value="NZ_LT629695.1"/>
</dbReference>
<keyword evidence="2 7" id="KW-0132">Cell division</keyword>
<evidence type="ECO:0000256" key="5">
    <source>
        <dbReference type="ARBA" id="ARBA00023136"/>
    </source>
</evidence>
<evidence type="ECO:0000256" key="6">
    <source>
        <dbReference type="ARBA" id="ARBA00023306"/>
    </source>
</evidence>
<dbReference type="GO" id="GO:0005886">
    <property type="term" value="C:plasma membrane"/>
    <property type="evidence" value="ECO:0007669"/>
    <property type="project" value="UniProtKB-SubCell"/>
</dbReference>
<dbReference type="InterPro" id="IPR009619">
    <property type="entry name" value="CrgA"/>
</dbReference>
<organism evidence="8 9">
    <name type="scientific">Agrococcus jejuensis</name>
    <dbReference type="NCBI Taxonomy" id="399736"/>
    <lineage>
        <taxon>Bacteria</taxon>
        <taxon>Bacillati</taxon>
        <taxon>Actinomycetota</taxon>
        <taxon>Actinomycetes</taxon>
        <taxon>Micrococcales</taxon>
        <taxon>Microbacteriaceae</taxon>
        <taxon>Agrococcus</taxon>
    </lineage>
</organism>
<keyword evidence="9" id="KW-1185">Reference proteome</keyword>
<proteinExistence type="inferred from homology"/>
<protein>
    <recommendedName>
        <fullName evidence="7">Cell division protein CrgA</fullName>
    </recommendedName>
</protein>
<evidence type="ECO:0000256" key="3">
    <source>
        <dbReference type="ARBA" id="ARBA00022692"/>
    </source>
</evidence>
<feature type="transmembrane region" description="Helical" evidence="7">
    <location>
        <begin position="21"/>
        <end position="45"/>
    </location>
</feature>
<evidence type="ECO:0000256" key="1">
    <source>
        <dbReference type="ARBA" id="ARBA00022475"/>
    </source>
</evidence>
<evidence type="ECO:0000256" key="2">
    <source>
        <dbReference type="ARBA" id="ARBA00022618"/>
    </source>
</evidence>
<evidence type="ECO:0000313" key="9">
    <source>
        <dbReference type="Proteomes" id="UP000198822"/>
    </source>
</evidence>
<feature type="transmembrane region" description="Helical" evidence="7">
    <location>
        <begin position="51"/>
        <end position="72"/>
    </location>
</feature>
<keyword evidence="4 7" id="KW-1133">Transmembrane helix</keyword>
<dbReference type="GO" id="GO:0051301">
    <property type="term" value="P:cell division"/>
    <property type="evidence" value="ECO:0007669"/>
    <property type="project" value="UniProtKB-UniRule"/>
</dbReference>
<dbReference type="OrthoDB" id="5189646at2"/>
<sequence>MARNSIAKSRESRDHEESRNPSWYVPVMLGFIVVGLLWVVVFYISGSTLPIGSIGAWNIAIGFGIMFVGFIMTTKWR</sequence>
<dbReference type="AlphaFoldDB" id="A0A1G8DFK7"/>
<dbReference type="Pfam" id="PF06781">
    <property type="entry name" value="CrgA"/>
    <property type="match status" value="1"/>
</dbReference>
<name>A0A1G8DFK7_9MICO</name>
<accession>A0A1G8DFK7</accession>
<gene>
    <name evidence="7" type="primary">crgA</name>
    <name evidence="8" type="ORF">SAMN04489720_1628</name>
</gene>
<evidence type="ECO:0000313" key="8">
    <source>
        <dbReference type="EMBL" id="SDH56423.1"/>
    </source>
</evidence>
<dbReference type="HAMAP" id="MF_00631">
    <property type="entry name" value="CrgA"/>
    <property type="match status" value="1"/>
</dbReference>
<evidence type="ECO:0000256" key="4">
    <source>
        <dbReference type="ARBA" id="ARBA00022989"/>
    </source>
</evidence>
<keyword evidence="1 7" id="KW-1003">Cell membrane</keyword>
<keyword evidence="6 7" id="KW-0131">Cell cycle</keyword>
<comment type="subcellular location">
    <subcellularLocation>
        <location evidence="7">Cell membrane</location>
        <topology evidence="7">Multi-pass membrane protein</topology>
    </subcellularLocation>
</comment>
<comment type="function">
    <text evidence="7">Involved in cell division.</text>
</comment>
<keyword evidence="5 7" id="KW-0472">Membrane</keyword>
<dbReference type="Proteomes" id="UP000198822">
    <property type="component" value="Chromosome I"/>
</dbReference>
<keyword evidence="3 7" id="KW-0812">Transmembrane</keyword>
<evidence type="ECO:0000256" key="7">
    <source>
        <dbReference type="HAMAP-Rule" id="MF_00631"/>
    </source>
</evidence>
<reference evidence="9" key="1">
    <citation type="submission" date="2016-10" db="EMBL/GenBank/DDBJ databases">
        <authorList>
            <person name="Varghese N."/>
            <person name="Submissions S."/>
        </authorList>
    </citation>
    <scope>NUCLEOTIDE SEQUENCE [LARGE SCALE GENOMIC DNA]</scope>
    <source>
        <strain evidence="9">DSM 22002</strain>
    </source>
</reference>
<dbReference type="EMBL" id="LT629695">
    <property type="protein sequence ID" value="SDH56423.1"/>
    <property type="molecule type" value="Genomic_DNA"/>
</dbReference>
<comment type="similarity">
    <text evidence="7">Belongs to the CrgA family.</text>
</comment>